<evidence type="ECO:0000313" key="3">
    <source>
        <dbReference type="Proteomes" id="UP001501844"/>
    </source>
</evidence>
<evidence type="ECO:0000313" key="2">
    <source>
        <dbReference type="EMBL" id="GAA4306791.1"/>
    </source>
</evidence>
<reference evidence="3" key="1">
    <citation type="journal article" date="2019" name="Int. J. Syst. Evol. Microbiol.">
        <title>The Global Catalogue of Microorganisms (GCM) 10K type strain sequencing project: providing services to taxonomists for standard genome sequencing and annotation.</title>
        <authorList>
            <consortium name="The Broad Institute Genomics Platform"/>
            <consortium name="The Broad Institute Genome Sequencing Center for Infectious Disease"/>
            <person name="Wu L."/>
            <person name="Ma J."/>
        </authorList>
    </citation>
    <scope>NUCLEOTIDE SEQUENCE [LARGE SCALE GENOMIC DNA]</scope>
    <source>
        <strain evidence="3">JCM 17917</strain>
    </source>
</reference>
<evidence type="ECO:0000256" key="1">
    <source>
        <dbReference type="SAM" id="SignalP"/>
    </source>
</evidence>
<protein>
    <recommendedName>
        <fullName evidence="4">Outer membrane protein beta-barrel domain-containing protein</fullName>
    </recommendedName>
</protein>
<comment type="caution">
    <text evidence="2">The sequence shown here is derived from an EMBL/GenBank/DDBJ whole genome shotgun (WGS) entry which is preliminary data.</text>
</comment>
<name>A0ABP8FM56_9BACT</name>
<sequence>MKPPYSSKTLLVVLFLLLPFLAGAQNTTDSTTDRPKNKWYAPDYLVLQHAGLIGFLSAGTGFDFGKHDRTNMEIMYGFTPGYDIKHTNHTFTLRTYYQSNPKPLFKDVKISWIRAGAGISLTVGEQFESFFPARYPEGYYIWPTATRILPFVGTSIGRDFTGKNRPHYAEFYTEIGTSDVMIVDKYRNSGISVPDILNLSFGLRYML</sequence>
<organism evidence="2 3">
    <name type="scientific">Nibribacter koreensis</name>
    <dbReference type="NCBI Taxonomy" id="1084519"/>
    <lineage>
        <taxon>Bacteria</taxon>
        <taxon>Pseudomonadati</taxon>
        <taxon>Bacteroidota</taxon>
        <taxon>Cytophagia</taxon>
        <taxon>Cytophagales</taxon>
        <taxon>Hymenobacteraceae</taxon>
        <taxon>Nibribacter</taxon>
    </lineage>
</organism>
<dbReference type="RefSeq" id="WP_345165908.1">
    <property type="nucleotide sequence ID" value="NZ_BAABGX010000002.1"/>
</dbReference>
<dbReference type="Proteomes" id="UP001501844">
    <property type="component" value="Unassembled WGS sequence"/>
</dbReference>
<feature type="signal peptide" evidence="1">
    <location>
        <begin position="1"/>
        <end position="24"/>
    </location>
</feature>
<proteinExistence type="predicted"/>
<keyword evidence="1" id="KW-0732">Signal</keyword>
<dbReference type="EMBL" id="BAABGX010000002">
    <property type="protein sequence ID" value="GAA4306791.1"/>
    <property type="molecule type" value="Genomic_DNA"/>
</dbReference>
<keyword evidence="3" id="KW-1185">Reference proteome</keyword>
<feature type="chain" id="PRO_5045552146" description="Outer membrane protein beta-barrel domain-containing protein" evidence="1">
    <location>
        <begin position="25"/>
        <end position="207"/>
    </location>
</feature>
<accession>A0ABP8FM56</accession>
<gene>
    <name evidence="2" type="ORF">GCM10023183_22250</name>
</gene>
<evidence type="ECO:0008006" key="4">
    <source>
        <dbReference type="Google" id="ProtNLM"/>
    </source>
</evidence>